<sequence>MVLRKRPTRHSVVAAVGIEKEGKSISAKRVTTKLKKKHEKLDSKMPKKPPTAFFYFLEDFRKGFQEQNPDIKSMRAIGKACGEKWKTMTYEEKVKYYDIATEKRAEFDRAMADYIKRKENGKVENSEEDSEFDERTQRWCARGEFAQEAKLEGKKMVTNVYENHSNFSNTCIILNVTTTNGIWPSKNPLFEPIPLLIVQLAFIITITRSLYFILRPLRQPRLVTDILGGLLLGPSFFGRKAYFSKLFPVRSVTTLETVAYMALDLYIFLIGLEMDVNSIKSSSKRELNIAAAGALIPMGVGAGLFFLTARLLHLPTDPSGCLFWGLTLTVTGFPAVTWILGELKLLQTDIGRLATSIAMISDVCSWILVAVVLPIRSSPENAPAAIISTIAFSLTCIYAVRPGLEWLIRRTSKGNNNAYSDSYLCFFLIGVVICSFVTEVTGTFSIVGAFVFGIIMPDRDLGALLFERFADFVSGIMLPLFFAMCGIRTNVHKVHNWFLAGFVIILTCFCKILGTLLVSHSYHMPLQDRLALGVLMNTKGILAVVVLNLGWDKKVLHDQEYAVMVIAIVIMTGGVAPIISTMYRSSTRIIKYKGRSIQRAKQGAELRILACVHGVGNVLGTINLLELSNATKESPLCIFALHLVELRGSASAVLIVHTSSKNSAYKRVGSSPSDRIVNIFEAFENRSTGISVHPLTAMSPFITMHEDVCNLAEDKHIAFMILPFHNQAGNSNGDTTGSSPFREVNKNILANAPCSVGIFVDKGQGKSDNGRMQHVVMVFIGGPDDREALALAWRMSANPSVQLTVLRLHSRYNNNVTEEDIRYSKCIDGRQSQVDAEFVNEFRLQTAGEHNVNYYEKVVNNREETTGALREMELQKVGLYIVGREVTASAATADLLGWSECPEIGAIGDLLVYSDFIRASVLVVQHYPGDDGDVGAVSMRRSNHGLLFVDD</sequence>
<gene>
    <name evidence="1" type="ORF">KPL71_005961</name>
</gene>
<proteinExistence type="predicted"/>
<dbReference type="EMBL" id="CM039171">
    <property type="protein sequence ID" value="KAH9797714.1"/>
    <property type="molecule type" value="Genomic_DNA"/>
</dbReference>
<reference evidence="2" key="1">
    <citation type="journal article" date="2023" name="Hortic. Res.">
        <title>A chromosome-level phased genome enabling allele-level studies in sweet orange: a case study on citrus Huanglongbing tolerance.</title>
        <authorList>
            <person name="Wu B."/>
            <person name="Yu Q."/>
            <person name="Deng Z."/>
            <person name="Duan Y."/>
            <person name="Luo F."/>
            <person name="Gmitter F. Jr."/>
        </authorList>
    </citation>
    <scope>NUCLEOTIDE SEQUENCE [LARGE SCALE GENOMIC DNA]</scope>
    <source>
        <strain evidence="2">cv. Valencia</strain>
    </source>
</reference>
<comment type="caution">
    <text evidence="1">The sequence shown here is derived from an EMBL/GenBank/DDBJ whole genome shotgun (WGS) entry which is preliminary data.</text>
</comment>
<organism evidence="1 2">
    <name type="scientific">Citrus sinensis</name>
    <name type="common">Sweet orange</name>
    <name type="synonym">Citrus aurantium var. sinensis</name>
    <dbReference type="NCBI Taxonomy" id="2711"/>
    <lineage>
        <taxon>Eukaryota</taxon>
        <taxon>Viridiplantae</taxon>
        <taxon>Streptophyta</taxon>
        <taxon>Embryophyta</taxon>
        <taxon>Tracheophyta</taxon>
        <taxon>Spermatophyta</taxon>
        <taxon>Magnoliopsida</taxon>
        <taxon>eudicotyledons</taxon>
        <taxon>Gunneridae</taxon>
        <taxon>Pentapetalae</taxon>
        <taxon>rosids</taxon>
        <taxon>malvids</taxon>
        <taxon>Sapindales</taxon>
        <taxon>Rutaceae</taxon>
        <taxon>Aurantioideae</taxon>
        <taxon>Citrus</taxon>
    </lineage>
</organism>
<evidence type="ECO:0000313" key="2">
    <source>
        <dbReference type="Proteomes" id="UP000829398"/>
    </source>
</evidence>
<name>A0ACB8NHU8_CITSI</name>
<evidence type="ECO:0000313" key="1">
    <source>
        <dbReference type="EMBL" id="KAH9797714.1"/>
    </source>
</evidence>
<protein>
    <submittedName>
        <fullName evidence="1">Cation/H(+) antiporter 15</fullName>
    </submittedName>
</protein>
<accession>A0ACB8NHU8</accession>
<dbReference type="Proteomes" id="UP000829398">
    <property type="component" value="Chromosome 2"/>
</dbReference>
<keyword evidence="2" id="KW-1185">Reference proteome</keyword>